<reference evidence="6" key="1">
    <citation type="submission" date="2015-06" db="EMBL/GenBank/DDBJ databases">
        <authorList>
            <person name="Parisi A."/>
            <person name="Chiara M."/>
            <person name="Florio D."/>
            <person name="Miccolupo A."/>
            <person name="Manzari C."/>
            <person name="Mion D."/>
            <person name="Caruso M."/>
            <person name="D'erchia A.M."/>
            <person name="Zanoni R."/>
        </authorList>
    </citation>
    <scope>NUCLEOTIDE SEQUENCE [LARGE SCALE GENOMIC DNA]</scope>
    <source>
        <strain evidence="6">73/13</strain>
    </source>
</reference>
<sequence length="76" mass="8584">MRLKICDIDKNAIASYQANHPYTKTICKDICELNNAELKEFSNIDILLGGPPCRCIHPRNSRALNNTAHKIILNGY</sequence>
<evidence type="ECO:0000256" key="1">
    <source>
        <dbReference type="ARBA" id="ARBA00022603"/>
    </source>
</evidence>
<dbReference type="GO" id="GO:0009307">
    <property type="term" value="P:DNA restriction-modification system"/>
    <property type="evidence" value="ECO:0007669"/>
    <property type="project" value="UniProtKB-KW"/>
</dbReference>
<dbReference type="InterPro" id="IPR001525">
    <property type="entry name" value="C5_MeTfrase"/>
</dbReference>
<name>A0A2G4R2S1_9BACT</name>
<evidence type="ECO:0000256" key="4">
    <source>
        <dbReference type="ARBA" id="ARBA00047422"/>
    </source>
</evidence>
<dbReference type="EMBL" id="LDWY01000049">
    <property type="protein sequence ID" value="PHY90838.1"/>
    <property type="molecule type" value="Genomic_DNA"/>
</dbReference>
<accession>A0A2G4R2S1</accession>
<evidence type="ECO:0000313" key="5">
    <source>
        <dbReference type="EMBL" id="PHY90838.1"/>
    </source>
</evidence>
<dbReference type="Gene3D" id="3.40.50.150">
    <property type="entry name" value="Vaccinia Virus protein VP39"/>
    <property type="match status" value="1"/>
</dbReference>
<dbReference type="AlphaFoldDB" id="A0A2G4R2S1"/>
<organism evidence="5 6">
    <name type="scientific">Campylobacter vulpis</name>
    <dbReference type="NCBI Taxonomy" id="1655500"/>
    <lineage>
        <taxon>Bacteria</taxon>
        <taxon>Pseudomonadati</taxon>
        <taxon>Campylobacterota</taxon>
        <taxon>Epsilonproteobacteria</taxon>
        <taxon>Campylobacterales</taxon>
        <taxon>Campylobacteraceae</taxon>
        <taxon>Campylobacter</taxon>
    </lineage>
</organism>
<keyword evidence="1" id="KW-0489">Methyltransferase</keyword>
<dbReference type="GeneID" id="96991815"/>
<evidence type="ECO:0000313" key="6">
    <source>
        <dbReference type="Proteomes" id="UP000237472"/>
    </source>
</evidence>
<protein>
    <submittedName>
        <fullName evidence="5">Uncharacterized protein</fullName>
    </submittedName>
</protein>
<comment type="catalytic activity">
    <reaction evidence="4">
        <text>a 2'-deoxycytidine in DNA + S-adenosyl-L-methionine = a 5-methyl-2'-deoxycytidine in DNA + S-adenosyl-L-homocysteine + H(+)</text>
        <dbReference type="Rhea" id="RHEA:13681"/>
        <dbReference type="Rhea" id="RHEA-COMP:11369"/>
        <dbReference type="Rhea" id="RHEA-COMP:11370"/>
        <dbReference type="ChEBI" id="CHEBI:15378"/>
        <dbReference type="ChEBI" id="CHEBI:57856"/>
        <dbReference type="ChEBI" id="CHEBI:59789"/>
        <dbReference type="ChEBI" id="CHEBI:85452"/>
        <dbReference type="ChEBI" id="CHEBI:85454"/>
        <dbReference type="EC" id="2.1.1.37"/>
    </reaction>
</comment>
<dbReference type="GO" id="GO:0032259">
    <property type="term" value="P:methylation"/>
    <property type="evidence" value="ECO:0007669"/>
    <property type="project" value="UniProtKB-KW"/>
</dbReference>
<keyword evidence="2" id="KW-0808">Transferase</keyword>
<dbReference type="Pfam" id="PF00145">
    <property type="entry name" value="DNA_methylase"/>
    <property type="match status" value="1"/>
</dbReference>
<keyword evidence="3" id="KW-0680">Restriction system</keyword>
<evidence type="ECO:0000256" key="2">
    <source>
        <dbReference type="ARBA" id="ARBA00022679"/>
    </source>
</evidence>
<proteinExistence type="predicted"/>
<gene>
    <name evidence="5" type="ORF">AA994_04190</name>
</gene>
<dbReference type="Proteomes" id="UP000237472">
    <property type="component" value="Unassembled WGS sequence"/>
</dbReference>
<dbReference type="InterPro" id="IPR029063">
    <property type="entry name" value="SAM-dependent_MTases_sf"/>
</dbReference>
<dbReference type="RefSeq" id="WP_215728953.1">
    <property type="nucleotide sequence ID" value="NZ_CP041617.1"/>
</dbReference>
<dbReference type="GO" id="GO:0003886">
    <property type="term" value="F:DNA (cytosine-5-)-methyltransferase activity"/>
    <property type="evidence" value="ECO:0007669"/>
    <property type="project" value="UniProtKB-EC"/>
</dbReference>
<comment type="caution">
    <text evidence="5">The sequence shown here is derived from an EMBL/GenBank/DDBJ whole genome shotgun (WGS) entry which is preliminary data.</text>
</comment>
<evidence type="ECO:0000256" key="3">
    <source>
        <dbReference type="ARBA" id="ARBA00022747"/>
    </source>
</evidence>
<dbReference type="SUPFAM" id="SSF53335">
    <property type="entry name" value="S-adenosyl-L-methionine-dependent methyltransferases"/>
    <property type="match status" value="1"/>
</dbReference>